<dbReference type="Pfam" id="PF13531">
    <property type="entry name" value="SBP_bac_11"/>
    <property type="match status" value="1"/>
</dbReference>
<accession>A0A381XDW3</accession>
<dbReference type="PANTHER" id="PTHR30632">
    <property type="entry name" value="MOLYBDATE-BINDING PERIPLASMIC PROTEIN"/>
    <property type="match status" value="1"/>
</dbReference>
<dbReference type="GO" id="GO:0030973">
    <property type="term" value="F:molybdate ion binding"/>
    <property type="evidence" value="ECO:0007669"/>
    <property type="project" value="TreeGrafter"/>
</dbReference>
<dbReference type="PANTHER" id="PTHR30632:SF0">
    <property type="entry name" value="SULFATE-BINDING PROTEIN"/>
    <property type="match status" value="1"/>
</dbReference>
<keyword evidence="2" id="KW-0479">Metal-binding</keyword>
<sequence>MKYRKFRDKSPENFSAMVHRASVKTLSILILACTVLFGCSLSTQEDKLLVFVAASLTNVVLETKSTFEKQSGTELIFNIAGSQTLAGEIANGAPADIFISAGPKPVSFLVERNRVDSHSVRDIVGNLLVIAVSSDGDYEQLQSIEQLAIMKRVAIADPDLAPAGRYAKESLMSVGLWEKISSTLIYASDVRAALAYVQTGNVDAAIVYRTDLAVAEGILEKNLIPQSSYSQVVYPGAIVVGSNKQTLAEDYFNFLYSEQVASVFRKYGFLTMKSTN</sequence>
<dbReference type="NCBIfam" id="TIGR01256">
    <property type="entry name" value="modA"/>
    <property type="match status" value="1"/>
</dbReference>
<dbReference type="FunFam" id="3.40.190.10:FF:000035">
    <property type="entry name" value="Molybdate ABC transporter substrate-binding protein"/>
    <property type="match status" value="1"/>
</dbReference>
<dbReference type="PIRSF" id="PIRSF004846">
    <property type="entry name" value="ModA"/>
    <property type="match status" value="1"/>
</dbReference>
<dbReference type="EMBL" id="UINC01014830">
    <property type="protein sequence ID" value="SVA62946.1"/>
    <property type="molecule type" value="Genomic_DNA"/>
</dbReference>
<protein>
    <recommendedName>
        <fullName evidence="5">Molybdate ABC transporter substrate-binding protein</fullName>
    </recommendedName>
</protein>
<evidence type="ECO:0000256" key="1">
    <source>
        <dbReference type="ARBA" id="ARBA00022505"/>
    </source>
</evidence>
<dbReference type="AlphaFoldDB" id="A0A381XDW3"/>
<keyword evidence="3" id="KW-0732">Signal</keyword>
<evidence type="ECO:0000256" key="3">
    <source>
        <dbReference type="ARBA" id="ARBA00022729"/>
    </source>
</evidence>
<dbReference type="SUPFAM" id="SSF53850">
    <property type="entry name" value="Periplasmic binding protein-like II"/>
    <property type="match status" value="1"/>
</dbReference>
<organism evidence="4">
    <name type="scientific">marine metagenome</name>
    <dbReference type="NCBI Taxonomy" id="408172"/>
    <lineage>
        <taxon>unclassified sequences</taxon>
        <taxon>metagenomes</taxon>
        <taxon>ecological metagenomes</taxon>
    </lineage>
</organism>
<proteinExistence type="predicted"/>
<dbReference type="InterPro" id="IPR050682">
    <property type="entry name" value="ModA/WtpA"/>
</dbReference>
<evidence type="ECO:0008006" key="5">
    <source>
        <dbReference type="Google" id="ProtNLM"/>
    </source>
</evidence>
<gene>
    <name evidence="4" type="ORF">METZ01_LOCUS115800</name>
</gene>
<evidence type="ECO:0000256" key="2">
    <source>
        <dbReference type="ARBA" id="ARBA00022723"/>
    </source>
</evidence>
<dbReference type="Gene3D" id="3.40.190.10">
    <property type="entry name" value="Periplasmic binding protein-like II"/>
    <property type="match status" value="2"/>
</dbReference>
<reference evidence="4" key="1">
    <citation type="submission" date="2018-05" db="EMBL/GenBank/DDBJ databases">
        <authorList>
            <person name="Lanie J.A."/>
            <person name="Ng W.-L."/>
            <person name="Kazmierczak K.M."/>
            <person name="Andrzejewski T.M."/>
            <person name="Davidsen T.M."/>
            <person name="Wayne K.J."/>
            <person name="Tettelin H."/>
            <person name="Glass J.I."/>
            <person name="Rusch D."/>
            <person name="Podicherti R."/>
            <person name="Tsui H.-C.T."/>
            <person name="Winkler M.E."/>
        </authorList>
    </citation>
    <scope>NUCLEOTIDE SEQUENCE</scope>
</reference>
<dbReference type="GO" id="GO:0046872">
    <property type="term" value="F:metal ion binding"/>
    <property type="evidence" value="ECO:0007669"/>
    <property type="project" value="UniProtKB-KW"/>
</dbReference>
<dbReference type="GO" id="GO:0015689">
    <property type="term" value="P:molybdate ion transport"/>
    <property type="evidence" value="ECO:0007669"/>
    <property type="project" value="InterPro"/>
</dbReference>
<evidence type="ECO:0000313" key="4">
    <source>
        <dbReference type="EMBL" id="SVA62946.1"/>
    </source>
</evidence>
<dbReference type="InterPro" id="IPR005950">
    <property type="entry name" value="ModA"/>
</dbReference>
<name>A0A381XDW3_9ZZZZ</name>
<keyword evidence="1" id="KW-0500">Molybdenum</keyword>